<feature type="region of interest" description="Disordered" evidence="1">
    <location>
        <begin position="68"/>
        <end position="88"/>
    </location>
</feature>
<name>A0AAE0BVM2_9CHLO</name>
<reference evidence="2 3" key="1">
    <citation type="journal article" date="2015" name="Genome Biol. Evol.">
        <title>Comparative Genomics of a Bacterivorous Green Alga Reveals Evolutionary Causalities and Consequences of Phago-Mixotrophic Mode of Nutrition.</title>
        <authorList>
            <person name="Burns J.A."/>
            <person name="Paasch A."/>
            <person name="Narechania A."/>
            <person name="Kim E."/>
        </authorList>
    </citation>
    <scope>NUCLEOTIDE SEQUENCE [LARGE SCALE GENOMIC DNA]</scope>
    <source>
        <strain evidence="2 3">PLY_AMNH</strain>
    </source>
</reference>
<evidence type="ECO:0000256" key="1">
    <source>
        <dbReference type="SAM" id="MobiDB-lite"/>
    </source>
</evidence>
<organism evidence="2 3">
    <name type="scientific">Cymbomonas tetramitiformis</name>
    <dbReference type="NCBI Taxonomy" id="36881"/>
    <lineage>
        <taxon>Eukaryota</taxon>
        <taxon>Viridiplantae</taxon>
        <taxon>Chlorophyta</taxon>
        <taxon>Pyramimonadophyceae</taxon>
        <taxon>Pyramimonadales</taxon>
        <taxon>Pyramimonadaceae</taxon>
        <taxon>Cymbomonas</taxon>
    </lineage>
</organism>
<dbReference type="AlphaFoldDB" id="A0AAE0BVM2"/>
<accession>A0AAE0BVM2</accession>
<comment type="caution">
    <text evidence="2">The sequence shown here is derived from an EMBL/GenBank/DDBJ whole genome shotgun (WGS) entry which is preliminary data.</text>
</comment>
<proteinExistence type="predicted"/>
<gene>
    <name evidence="2" type="ORF">CYMTET_47302</name>
</gene>
<dbReference type="EMBL" id="LGRX02033090">
    <property type="protein sequence ID" value="KAK3243033.1"/>
    <property type="molecule type" value="Genomic_DNA"/>
</dbReference>
<protein>
    <submittedName>
        <fullName evidence="2">Uncharacterized protein</fullName>
    </submittedName>
</protein>
<keyword evidence="3" id="KW-1185">Reference proteome</keyword>
<evidence type="ECO:0000313" key="2">
    <source>
        <dbReference type="EMBL" id="KAK3243033.1"/>
    </source>
</evidence>
<sequence>MRFVSTALDHSDMASLDCERFKRLLHRLNRHDDTRCDRTFCGVTRITHRLYYPKYNFKTALKGKGALAAHAPRDTATRSKRKDGRSHGRCVDRELARVTKAYNRFVRSSAATRRACKTLPCFREFVRGERKATSDTARRLIAHLDGLGLVPIDAQVRVLDRTERVRTCVDLVCARKRRVDSLVLVEVKCGFEGYVSLASGRMQFELRGVPDSPRNQHHLQLALTRELYARTYQDQPEAIVVWITDTTAHHERVEPWAVRHAPDVLKRIRRKRSGASGERA</sequence>
<dbReference type="Proteomes" id="UP001190700">
    <property type="component" value="Unassembled WGS sequence"/>
</dbReference>
<evidence type="ECO:0000313" key="3">
    <source>
        <dbReference type="Proteomes" id="UP001190700"/>
    </source>
</evidence>